<name>A0A3E1QDM3_9FLAO</name>
<comment type="caution">
    <text evidence="11">The sequence shown here is derived from an EMBL/GenBank/DDBJ whole genome shotgun (WGS) entry which is preliminary data.</text>
</comment>
<dbReference type="Pfam" id="PF05222">
    <property type="entry name" value="AlaDh_PNT_N"/>
    <property type="match status" value="1"/>
</dbReference>
<dbReference type="CDD" id="cd05304">
    <property type="entry name" value="Rubrum_tdh"/>
    <property type="match status" value="1"/>
</dbReference>
<evidence type="ECO:0000259" key="10">
    <source>
        <dbReference type="SMART" id="SM01003"/>
    </source>
</evidence>
<dbReference type="GO" id="GO:0006740">
    <property type="term" value="P:NADPH regeneration"/>
    <property type="evidence" value="ECO:0007669"/>
    <property type="project" value="TreeGrafter"/>
</dbReference>
<reference evidence="11 12" key="1">
    <citation type="journal article" date="2007" name="Int. J. Syst. Evol. Microbiol.">
        <title>Marixanthomonas ophiurae gen. nov., sp. nov., a marine bacterium of the family Flavobacteriaceae isolated from a deep-sea brittle star.</title>
        <authorList>
            <person name="Romanenko L.A."/>
            <person name="Uchino M."/>
            <person name="Frolova G.M."/>
            <person name="Mikhailov V.V."/>
        </authorList>
    </citation>
    <scope>NUCLEOTIDE SEQUENCE [LARGE SCALE GENOMIC DNA]</scope>
    <source>
        <strain evidence="11 12">KMM 3046</strain>
    </source>
</reference>
<gene>
    <name evidence="11" type="ORF">DZ858_09330</name>
</gene>
<evidence type="ECO:0000256" key="1">
    <source>
        <dbReference type="ARBA" id="ARBA00003943"/>
    </source>
</evidence>
<evidence type="ECO:0000256" key="2">
    <source>
        <dbReference type="ARBA" id="ARBA00005689"/>
    </source>
</evidence>
<evidence type="ECO:0000256" key="7">
    <source>
        <dbReference type="ARBA" id="ARBA00023027"/>
    </source>
</evidence>
<dbReference type="Proteomes" id="UP000261082">
    <property type="component" value="Unassembled WGS sequence"/>
</dbReference>
<dbReference type="GO" id="GO:0016491">
    <property type="term" value="F:oxidoreductase activity"/>
    <property type="evidence" value="ECO:0007669"/>
    <property type="project" value="InterPro"/>
</dbReference>
<dbReference type="AlphaFoldDB" id="A0A3E1QDM3"/>
<keyword evidence="12" id="KW-1185">Reference proteome</keyword>
<proteinExistence type="inferred from homology"/>
<feature type="domain" description="Alanine dehydrogenase/pyridine nucleotide transhydrogenase NAD(H)-binding" evidence="9">
    <location>
        <begin position="146"/>
        <end position="310"/>
    </location>
</feature>
<dbReference type="Gene3D" id="3.40.50.720">
    <property type="entry name" value="NAD(P)-binding Rossmann-like Domain"/>
    <property type="match status" value="2"/>
</dbReference>
<dbReference type="PANTHER" id="PTHR10160:SF19">
    <property type="entry name" value="PROTON-TRANSLOCATING NAD(P)(+) TRANSHYDROGENASE"/>
    <property type="match status" value="1"/>
</dbReference>
<dbReference type="InterPro" id="IPR007698">
    <property type="entry name" value="AlaDH/PNT_NAD(H)-bd"/>
</dbReference>
<dbReference type="RefSeq" id="WP_117159281.1">
    <property type="nucleotide sequence ID" value="NZ_QVID01000001.1"/>
</dbReference>
<feature type="domain" description="Alanine dehydrogenase/pyridine nucleotide transhydrogenase N-terminal" evidence="10">
    <location>
        <begin position="5"/>
        <end position="137"/>
    </location>
</feature>
<comment type="function">
    <text evidence="1">The transhydrogenation between NADH and NADP is coupled to respiration and ATP hydrolysis and functions as a proton pump across the membrane.</text>
</comment>
<dbReference type="Pfam" id="PF01262">
    <property type="entry name" value="AlaDh_PNT_C"/>
    <property type="match status" value="1"/>
</dbReference>
<comment type="catalytic activity">
    <reaction evidence="8">
        <text>NAD(+) + NADPH + H(+)(in) = NADH + NADP(+) + H(+)(out)</text>
        <dbReference type="Rhea" id="RHEA:47992"/>
        <dbReference type="ChEBI" id="CHEBI:15378"/>
        <dbReference type="ChEBI" id="CHEBI:57540"/>
        <dbReference type="ChEBI" id="CHEBI:57783"/>
        <dbReference type="ChEBI" id="CHEBI:57945"/>
        <dbReference type="ChEBI" id="CHEBI:58349"/>
        <dbReference type="EC" id="7.1.1.1"/>
    </reaction>
</comment>
<dbReference type="GO" id="GO:0005886">
    <property type="term" value="C:plasma membrane"/>
    <property type="evidence" value="ECO:0007669"/>
    <property type="project" value="TreeGrafter"/>
</dbReference>
<evidence type="ECO:0000256" key="8">
    <source>
        <dbReference type="ARBA" id="ARBA00048202"/>
    </source>
</evidence>
<evidence type="ECO:0000256" key="4">
    <source>
        <dbReference type="ARBA" id="ARBA00022741"/>
    </source>
</evidence>
<dbReference type="PANTHER" id="PTHR10160">
    <property type="entry name" value="NAD(P) TRANSHYDROGENASE"/>
    <property type="match status" value="1"/>
</dbReference>
<dbReference type="OrthoDB" id="9804592at2"/>
<keyword evidence="6" id="KW-1278">Translocase</keyword>
<dbReference type="SUPFAM" id="SSF51735">
    <property type="entry name" value="NAD(P)-binding Rossmann-fold domains"/>
    <property type="match status" value="1"/>
</dbReference>
<evidence type="ECO:0000256" key="3">
    <source>
        <dbReference type="ARBA" id="ARBA00012943"/>
    </source>
</evidence>
<evidence type="ECO:0000259" key="9">
    <source>
        <dbReference type="SMART" id="SM01002"/>
    </source>
</evidence>
<dbReference type="SMART" id="SM01003">
    <property type="entry name" value="AlaDh_PNT_N"/>
    <property type="match status" value="1"/>
</dbReference>
<evidence type="ECO:0000256" key="6">
    <source>
        <dbReference type="ARBA" id="ARBA00022967"/>
    </source>
</evidence>
<dbReference type="InterPro" id="IPR036291">
    <property type="entry name" value="NAD(P)-bd_dom_sf"/>
</dbReference>
<evidence type="ECO:0000313" key="12">
    <source>
        <dbReference type="Proteomes" id="UP000261082"/>
    </source>
</evidence>
<keyword evidence="5" id="KW-0521">NADP</keyword>
<dbReference type="PROSITE" id="PS00837">
    <property type="entry name" value="ALADH_PNT_2"/>
    <property type="match status" value="1"/>
</dbReference>
<accession>A0A3E1QDM3</accession>
<dbReference type="InterPro" id="IPR008143">
    <property type="entry name" value="Ala_DH/PNT_CS2"/>
</dbReference>
<organism evidence="11 12">
    <name type="scientific">Marixanthomonas ophiurae</name>
    <dbReference type="NCBI Taxonomy" id="387659"/>
    <lineage>
        <taxon>Bacteria</taxon>
        <taxon>Pseudomonadati</taxon>
        <taxon>Bacteroidota</taxon>
        <taxon>Flavobacteriia</taxon>
        <taxon>Flavobacteriales</taxon>
        <taxon>Flavobacteriaceae</taxon>
        <taxon>Marixanthomonas</taxon>
    </lineage>
</organism>
<protein>
    <recommendedName>
        <fullName evidence="3">proton-translocating NAD(P)(+) transhydrogenase</fullName>
        <ecNumber evidence="3">7.1.1.1</ecNumber>
    </recommendedName>
</protein>
<dbReference type="EMBL" id="QVID01000001">
    <property type="protein sequence ID" value="RFN60222.1"/>
    <property type="molecule type" value="Genomic_DNA"/>
</dbReference>
<comment type="similarity">
    <text evidence="2">Belongs to the AlaDH/PNT family.</text>
</comment>
<dbReference type="GO" id="GO:0050661">
    <property type="term" value="F:NADP binding"/>
    <property type="evidence" value="ECO:0007669"/>
    <property type="project" value="TreeGrafter"/>
</dbReference>
<sequence length="371" mass="40406">MKKIGLVKEPAFETRICFLPKEVKQLTQLLEIGVQVEKGLGEGLGISDTEYKEAGASLQSREDVLNNSDYILSINEVTDLMLDGKQNVLIGIFNMLFYPKRAEKYLDKNTTVYSLDLLPRTTLAQSMDVLSSMASIAGYKAVLKATSHYNSSFPMFTTAAGTLNPAKVLVLGAGVAGLQAIATAKRLGAIVEAFDVRKSAGEEVRSLGAKFVEVEGAEEAKDAGGYAVTQSEEYLKKQKELIHERIRNANIVICTANIPGKKAPLLLEKRSIDAMKSGSVIIDMAAEQGGNCEMTQAGETITYNNVTIVGNSHLSREVSQSASQLLSTNYYNFLKYLVQSTKEDDVLLEKSKVIDNGTITKPLLTNKFELA</sequence>
<dbReference type="InterPro" id="IPR007886">
    <property type="entry name" value="AlaDH/PNT_N"/>
</dbReference>
<dbReference type="SMART" id="SM01002">
    <property type="entry name" value="AlaDh_PNT_C"/>
    <property type="match status" value="1"/>
</dbReference>
<keyword evidence="7" id="KW-0520">NAD</keyword>
<evidence type="ECO:0000313" key="11">
    <source>
        <dbReference type="EMBL" id="RFN60222.1"/>
    </source>
</evidence>
<keyword evidence="4" id="KW-0547">Nucleotide-binding</keyword>
<evidence type="ECO:0000256" key="5">
    <source>
        <dbReference type="ARBA" id="ARBA00022857"/>
    </source>
</evidence>
<dbReference type="SUPFAM" id="SSF52283">
    <property type="entry name" value="Formate/glycerate dehydrogenase catalytic domain-like"/>
    <property type="match status" value="1"/>
</dbReference>
<dbReference type="GO" id="GO:0008750">
    <property type="term" value="F:proton-translocating NAD(P)+ transhydrogenase activity"/>
    <property type="evidence" value="ECO:0007669"/>
    <property type="project" value="UniProtKB-EC"/>
</dbReference>
<dbReference type="EC" id="7.1.1.1" evidence="3"/>